<feature type="domain" description="Mitochondrial adapter protein MCP1 transmembrane" evidence="2">
    <location>
        <begin position="108"/>
        <end position="201"/>
    </location>
</feature>
<dbReference type="EMBL" id="KN818228">
    <property type="protein sequence ID" value="KIL68500.1"/>
    <property type="molecule type" value="Genomic_DNA"/>
</dbReference>
<dbReference type="GO" id="GO:0055088">
    <property type="term" value="P:lipid homeostasis"/>
    <property type="evidence" value="ECO:0007669"/>
    <property type="project" value="InterPro"/>
</dbReference>
<evidence type="ECO:0000256" key="1">
    <source>
        <dbReference type="SAM" id="Phobius"/>
    </source>
</evidence>
<keyword evidence="1" id="KW-0812">Transmembrane</keyword>
<feature type="transmembrane region" description="Helical" evidence="1">
    <location>
        <begin position="152"/>
        <end position="174"/>
    </location>
</feature>
<evidence type="ECO:0000259" key="2">
    <source>
        <dbReference type="Pfam" id="PF07950"/>
    </source>
</evidence>
<dbReference type="HOGENOM" id="CLU_086446_0_0_1"/>
<keyword evidence="1" id="KW-0472">Membrane</keyword>
<dbReference type="GO" id="GO:0016020">
    <property type="term" value="C:membrane"/>
    <property type="evidence" value="ECO:0007669"/>
    <property type="project" value="InterPro"/>
</dbReference>
<feature type="transmembrane region" description="Helical" evidence="1">
    <location>
        <begin position="94"/>
        <end position="115"/>
    </location>
</feature>
<reference evidence="3 4" key="1">
    <citation type="submission" date="2014-04" db="EMBL/GenBank/DDBJ databases">
        <title>Evolutionary Origins and Diversification of the Mycorrhizal Mutualists.</title>
        <authorList>
            <consortium name="DOE Joint Genome Institute"/>
            <consortium name="Mycorrhizal Genomics Consortium"/>
            <person name="Kohler A."/>
            <person name="Kuo A."/>
            <person name="Nagy L.G."/>
            <person name="Floudas D."/>
            <person name="Copeland A."/>
            <person name="Barry K.W."/>
            <person name="Cichocki N."/>
            <person name="Veneault-Fourrey C."/>
            <person name="LaButti K."/>
            <person name="Lindquist E.A."/>
            <person name="Lipzen A."/>
            <person name="Lundell T."/>
            <person name="Morin E."/>
            <person name="Murat C."/>
            <person name="Riley R."/>
            <person name="Ohm R."/>
            <person name="Sun H."/>
            <person name="Tunlid A."/>
            <person name="Henrissat B."/>
            <person name="Grigoriev I.V."/>
            <person name="Hibbett D.S."/>
            <person name="Martin F."/>
        </authorList>
    </citation>
    <scope>NUCLEOTIDE SEQUENCE [LARGE SCALE GENOMIC DNA]</scope>
    <source>
        <strain evidence="3 4">Koide BX008</strain>
    </source>
</reference>
<dbReference type="PANTHER" id="PTHR38409:SF1">
    <property type="entry name" value="MITOCHONDRIAL ADAPTER PROTEIN MCP1"/>
    <property type="match status" value="1"/>
</dbReference>
<evidence type="ECO:0000313" key="3">
    <source>
        <dbReference type="EMBL" id="KIL68500.1"/>
    </source>
</evidence>
<dbReference type="InterPro" id="IPR012472">
    <property type="entry name" value="MCP1_TM"/>
</dbReference>
<feature type="transmembrane region" description="Helical" evidence="1">
    <location>
        <begin position="195"/>
        <end position="213"/>
    </location>
</feature>
<dbReference type="Gene3D" id="1.20.1300.10">
    <property type="entry name" value="Fumarate reductase/succinate dehydrogenase, transmembrane subunit"/>
    <property type="match status" value="1"/>
</dbReference>
<sequence length="239" mass="26544">MSQESSLSSYLTKVAHASTPFIGAFLLVHLSSPTMASIGGTSLSSRILLLGREYYQTALGEPILVLGPIMVHICAGVAKRILSGAPRKKPRPLTTVLTWTGYTAALLFLPVHYLTHRIYPTCTDLPIDAIGPAELDYEFVKYGIQRWPLRSWILYGGLTGCVALHAITGMKVIWQTWFGGERRKADTRRKRIDPLVAASFVVAPVLLGIFAVSREPLMVLSPTIKRFDAVFERSWLYRI</sequence>
<dbReference type="PANTHER" id="PTHR38409">
    <property type="entry name" value="MDM10-COMPLEMENTING PROTEIN 1"/>
    <property type="match status" value="1"/>
</dbReference>
<proteinExistence type="predicted"/>
<dbReference type="Pfam" id="PF07950">
    <property type="entry name" value="MCP1_TM"/>
    <property type="match status" value="1"/>
</dbReference>
<feature type="transmembrane region" description="Helical" evidence="1">
    <location>
        <begin position="63"/>
        <end position="82"/>
    </location>
</feature>
<evidence type="ECO:0000313" key="4">
    <source>
        <dbReference type="Proteomes" id="UP000054549"/>
    </source>
</evidence>
<dbReference type="InterPro" id="IPR039960">
    <property type="entry name" value="MCP1"/>
</dbReference>
<dbReference type="Proteomes" id="UP000054549">
    <property type="component" value="Unassembled WGS sequence"/>
</dbReference>
<name>A0A0C2SYD2_AMAMK</name>
<gene>
    <name evidence="3" type="ORF">M378DRAFT_8566</name>
</gene>
<dbReference type="InterPro" id="IPR034804">
    <property type="entry name" value="SQR/QFR_C/D"/>
</dbReference>
<dbReference type="OrthoDB" id="10259513at2759"/>
<organism evidence="3 4">
    <name type="scientific">Amanita muscaria (strain Koide BX008)</name>
    <dbReference type="NCBI Taxonomy" id="946122"/>
    <lineage>
        <taxon>Eukaryota</taxon>
        <taxon>Fungi</taxon>
        <taxon>Dikarya</taxon>
        <taxon>Basidiomycota</taxon>
        <taxon>Agaricomycotina</taxon>
        <taxon>Agaricomycetes</taxon>
        <taxon>Agaricomycetidae</taxon>
        <taxon>Agaricales</taxon>
        <taxon>Pluteineae</taxon>
        <taxon>Amanitaceae</taxon>
        <taxon>Amanita</taxon>
    </lineage>
</organism>
<feature type="transmembrane region" description="Helical" evidence="1">
    <location>
        <begin position="21"/>
        <end position="43"/>
    </location>
</feature>
<keyword evidence="1" id="KW-1133">Transmembrane helix</keyword>
<dbReference type="SUPFAM" id="SSF81343">
    <property type="entry name" value="Fumarate reductase respiratory complex transmembrane subunits"/>
    <property type="match status" value="1"/>
</dbReference>
<keyword evidence="4" id="KW-1185">Reference proteome</keyword>
<dbReference type="AlphaFoldDB" id="A0A0C2SYD2"/>
<protein>
    <recommendedName>
        <fullName evidence="2">Mitochondrial adapter protein MCP1 transmembrane domain-containing protein</fullName>
    </recommendedName>
</protein>
<accession>A0A0C2SYD2</accession>
<dbReference type="InParanoid" id="A0A0C2SYD2"/>